<dbReference type="EMBL" id="MK573206">
    <property type="protein sequence ID" value="QEM01767.1"/>
    <property type="molecule type" value="Genomic_DNA"/>
</dbReference>
<dbReference type="Gene3D" id="4.10.910.10">
    <property type="entry name" value="30s ribosomal protein s13, domain 2"/>
    <property type="match status" value="1"/>
</dbReference>
<dbReference type="InterPro" id="IPR010979">
    <property type="entry name" value="Ribosomal_uS13-like_H2TH"/>
</dbReference>
<dbReference type="GO" id="GO:1990904">
    <property type="term" value="C:ribonucleoprotein complex"/>
    <property type="evidence" value="ECO:0007669"/>
    <property type="project" value="UniProtKB-KW"/>
</dbReference>
<evidence type="ECO:0000256" key="2">
    <source>
        <dbReference type="ARBA" id="ARBA00022980"/>
    </source>
</evidence>
<dbReference type="GO" id="GO:0003676">
    <property type="term" value="F:nucleic acid binding"/>
    <property type="evidence" value="ECO:0007669"/>
    <property type="project" value="InterPro"/>
</dbReference>
<protein>
    <submittedName>
        <fullName evidence="4">30S ribosomal protein S13</fullName>
    </submittedName>
</protein>
<keyword evidence="2 4" id="KW-0689">Ribosomal protein</keyword>
<dbReference type="SUPFAM" id="SSF46946">
    <property type="entry name" value="S13-like H2TH domain"/>
    <property type="match status" value="1"/>
</dbReference>
<dbReference type="GO" id="GO:0005840">
    <property type="term" value="C:ribosome"/>
    <property type="evidence" value="ECO:0007669"/>
    <property type="project" value="UniProtKB-KW"/>
</dbReference>
<dbReference type="InterPro" id="IPR027437">
    <property type="entry name" value="Rbsml_uS13_C"/>
</dbReference>
<evidence type="ECO:0000256" key="1">
    <source>
        <dbReference type="ARBA" id="ARBA00008080"/>
    </source>
</evidence>
<evidence type="ECO:0000313" key="4">
    <source>
        <dbReference type="EMBL" id="QEM01767.1"/>
    </source>
</evidence>
<organism evidence="4">
    <name type="scientific">Nephromyces sp. ex Molgula occidentalis</name>
    <dbReference type="NCBI Taxonomy" id="2544991"/>
    <lineage>
        <taxon>Eukaryota</taxon>
        <taxon>Sar</taxon>
        <taxon>Alveolata</taxon>
        <taxon>Apicomplexa</taxon>
        <taxon>Aconoidasida</taxon>
        <taxon>Nephromycida</taxon>
        <taxon>Nephromyces</taxon>
    </lineage>
</organism>
<sequence>MFSISKFLYKYKGISSYNKNLITLISGINLLSLKLNKQNKIWFYLTLYRLVLSLNNNLIKKEILNKKSFLDLKLVKGIRLKNNLPIKGQRTKTNSKTALKLNKIILD</sequence>
<keyword evidence="3" id="KW-0687">Ribonucleoprotein</keyword>
<comment type="similarity">
    <text evidence="1">Belongs to the universal ribosomal protein uS13 family.</text>
</comment>
<evidence type="ECO:0000256" key="3">
    <source>
        <dbReference type="ARBA" id="ARBA00023274"/>
    </source>
</evidence>
<accession>A0A5C1H830</accession>
<gene>
    <name evidence="4" type="primary">rps13</name>
</gene>
<dbReference type="AlphaFoldDB" id="A0A5C1H830"/>
<proteinExistence type="inferred from homology"/>
<name>A0A5C1H830_9APIC</name>
<dbReference type="PROSITE" id="PS50159">
    <property type="entry name" value="RIBOSOMAL_S13_2"/>
    <property type="match status" value="1"/>
</dbReference>
<reference evidence="4" key="1">
    <citation type="journal article" date="2019" name="Genome Biol. Evol.">
        <title>Nephromyces represents a diverse and novel lineage of the Apicomplexa that has retained apicoplasts.</title>
        <authorList>
            <person name="Munoz-Gomez S.A."/>
            <person name="Durnin K."/>
            <person name="Eme L."/>
            <person name="Paight C."/>
            <person name="Lane C.E."/>
            <person name="Saffo M.B."/>
            <person name="Slamovits C.H."/>
        </authorList>
    </citation>
    <scope>NUCLEOTIDE SEQUENCE</scope>
    <source>
        <strain evidence="4">656</strain>
    </source>
</reference>